<protein>
    <recommendedName>
        <fullName evidence="7">Lysozyme</fullName>
        <ecNumber evidence="7">3.2.1.17</ecNumber>
    </recommendedName>
</protein>
<comment type="catalytic activity">
    <reaction evidence="1 7">
        <text>Hydrolysis of (1-&gt;4)-beta-linkages between N-acetylmuramic acid and N-acetyl-D-glucosamine residues in a peptidoglycan and between N-acetyl-D-glucosamine residues in chitodextrins.</text>
        <dbReference type="EC" id="3.2.1.17"/>
    </reaction>
</comment>
<dbReference type="InterPro" id="IPR034690">
    <property type="entry name" value="Endolysin_T4_type"/>
</dbReference>
<keyword evidence="6 7" id="KW-0326">Glycosidase</keyword>
<dbReference type="GO" id="GO:0016998">
    <property type="term" value="P:cell wall macromolecule catabolic process"/>
    <property type="evidence" value="ECO:0007669"/>
    <property type="project" value="InterPro"/>
</dbReference>
<dbReference type="EMBL" id="JAABOO010000002">
    <property type="protein sequence ID" value="NER13555.1"/>
    <property type="molecule type" value="Genomic_DNA"/>
</dbReference>
<dbReference type="RefSeq" id="WP_163606591.1">
    <property type="nucleotide sequence ID" value="NZ_JAABOO010000002.1"/>
</dbReference>
<comment type="similarity">
    <text evidence="7">Belongs to the glycosyl hydrolase 24 family.</text>
</comment>
<proteinExistence type="inferred from homology"/>
<evidence type="ECO:0000256" key="7">
    <source>
        <dbReference type="RuleBase" id="RU003788"/>
    </source>
</evidence>
<evidence type="ECO:0000256" key="2">
    <source>
        <dbReference type="ARBA" id="ARBA00022529"/>
    </source>
</evidence>
<evidence type="ECO:0000256" key="4">
    <source>
        <dbReference type="ARBA" id="ARBA00022801"/>
    </source>
</evidence>
<dbReference type="HAMAP" id="MF_04110">
    <property type="entry name" value="ENDOLYSIN_T4"/>
    <property type="match status" value="1"/>
</dbReference>
<evidence type="ECO:0000313" key="8">
    <source>
        <dbReference type="EMBL" id="NER13555.1"/>
    </source>
</evidence>
<name>A0A6P0UJS3_9FLAO</name>
<evidence type="ECO:0000313" key="9">
    <source>
        <dbReference type="Proteomes" id="UP000468581"/>
    </source>
</evidence>
<dbReference type="SUPFAM" id="SSF53955">
    <property type="entry name" value="Lysozyme-like"/>
    <property type="match status" value="1"/>
</dbReference>
<dbReference type="Proteomes" id="UP000468581">
    <property type="component" value="Unassembled WGS sequence"/>
</dbReference>
<keyword evidence="9" id="KW-1185">Reference proteome</keyword>
<dbReference type="GO" id="GO:0031640">
    <property type="term" value="P:killing of cells of another organism"/>
    <property type="evidence" value="ECO:0007669"/>
    <property type="project" value="UniProtKB-KW"/>
</dbReference>
<evidence type="ECO:0000256" key="5">
    <source>
        <dbReference type="ARBA" id="ARBA00023200"/>
    </source>
</evidence>
<gene>
    <name evidence="8" type="ORF">GWK08_08915</name>
</gene>
<dbReference type="InterPro" id="IPR033907">
    <property type="entry name" value="Endolysin_autolysin"/>
</dbReference>
<dbReference type="CDD" id="cd00737">
    <property type="entry name" value="lyz_endolysin_autolysin"/>
    <property type="match status" value="1"/>
</dbReference>
<dbReference type="GO" id="GO:0009253">
    <property type="term" value="P:peptidoglycan catabolic process"/>
    <property type="evidence" value="ECO:0007669"/>
    <property type="project" value="InterPro"/>
</dbReference>
<dbReference type="GO" id="GO:0003796">
    <property type="term" value="F:lysozyme activity"/>
    <property type="evidence" value="ECO:0007669"/>
    <property type="project" value="UniProtKB-EC"/>
</dbReference>
<evidence type="ECO:0000256" key="1">
    <source>
        <dbReference type="ARBA" id="ARBA00000632"/>
    </source>
</evidence>
<keyword evidence="4 7" id="KW-0378">Hydrolase</keyword>
<dbReference type="InterPro" id="IPR002196">
    <property type="entry name" value="Glyco_hydro_24"/>
</dbReference>
<comment type="caution">
    <text evidence="8">The sequence shown here is derived from an EMBL/GenBank/DDBJ whole genome shotgun (WGS) entry which is preliminary data.</text>
</comment>
<dbReference type="Pfam" id="PF00959">
    <property type="entry name" value="Phage_lysozyme"/>
    <property type="match status" value="1"/>
</dbReference>
<keyword evidence="3 7" id="KW-0081">Bacteriolytic enzyme</keyword>
<organism evidence="8 9">
    <name type="scientific">Leptobacterium flavescens</name>
    <dbReference type="NCBI Taxonomy" id="472055"/>
    <lineage>
        <taxon>Bacteria</taxon>
        <taxon>Pseudomonadati</taxon>
        <taxon>Bacteroidota</taxon>
        <taxon>Flavobacteriia</taxon>
        <taxon>Flavobacteriales</taxon>
        <taxon>Flavobacteriaceae</taxon>
        <taxon>Leptobacterium</taxon>
    </lineage>
</organism>
<dbReference type="InterPro" id="IPR051018">
    <property type="entry name" value="Bacteriophage_GH24"/>
</dbReference>
<evidence type="ECO:0000256" key="3">
    <source>
        <dbReference type="ARBA" id="ARBA00022638"/>
    </source>
</evidence>
<dbReference type="PANTHER" id="PTHR38107:SF3">
    <property type="entry name" value="LYSOZYME RRRD-RELATED"/>
    <property type="match status" value="1"/>
</dbReference>
<sequence>MKTSQAMIDKIKEHEGFRAEPYLDPPGVLTIGYGHTKNVTWAHLVTKEQAEQLLKEDVAEFEGYVSSYVKVPITQSMFDALVSFSFNVGSGALKNSTLLKRVNEEDHEAAAKEFLRWNKATVKGEKVVLPGLTKRREFESYWYTKDMFIQTYEDPQKKKAVCSCCGQSLPT</sequence>
<keyword evidence="5" id="KW-1035">Host cytoplasm</keyword>
<dbReference type="Gene3D" id="1.10.530.40">
    <property type="match status" value="1"/>
</dbReference>
<dbReference type="AlphaFoldDB" id="A0A6P0UJS3"/>
<dbReference type="EC" id="3.2.1.17" evidence="7"/>
<reference evidence="8 9" key="1">
    <citation type="submission" date="2020-01" db="EMBL/GenBank/DDBJ databases">
        <title>Leptobacterium flavescens.</title>
        <authorList>
            <person name="Wang G."/>
        </authorList>
    </citation>
    <scope>NUCLEOTIDE SEQUENCE [LARGE SCALE GENOMIC DNA]</scope>
    <source>
        <strain evidence="8 9">KCTC 22160</strain>
    </source>
</reference>
<dbReference type="GO" id="GO:0042742">
    <property type="term" value="P:defense response to bacterium"/>
    <property type="evidence" value="ECO:0007669"/>
    <property type="project" value="UniProtKB-KW"/>
</dbReference>
<dbReference type="PANTHER" id="PTHR38107">
    <property type="match status" value="1"/>
</dbReference>
<evidence type="ECO:0000256" key="6">
    <source>
        <dbReference type="ARBA" id="ARBA00023295"/>
    </source>
</evidence>
<dbReference type="InterPro" id="IPR023346">
    <property type="entry name" value="Lysozyme-like_dom_sf"/>
</dbReference>
<accession>A0A6P0UJS3</accession>
<dbReference type="InterPro" id="IPR023347">
    <property type="entry name" value="Lysozyme_dom_sf"/>
</dbReference>
<keyword evidence="2 7" id="KW-0929">Antimicrobial</keyword>